<evidence type="ECO:0000313" key="1">
    <source>
        <dbReference type="EMBL" id="GIG74787.1"/>
    </source>
</evidence>
<dbReference type="InterPro" id="IPR050155">
    <property type="entry name" value="HAD-like_hydrolase_sf"/>
</dbReference>
<dbReference type="InterPro" id="IPR023214">
    <property type="entry name" value="HAD_sf"/>
</dbReference>
<sequence>MTGGVLVLWDVDHTLVDAAGVGARAFRIAFRQLFGRDDTAPLPPMAGRTDRAIAIHLLAANGVADPDRHLEDFRLAAEQALAGLEGVLRAEGRALPGALAALMALRDRSTVQTLLTGNLRAFAEAKMRAFDLSEHLDLDIGVYGWAHAVRARLVDLARSAARVRHEREYPGRATVLVGDTPLDVEAALASGAAVVAVATGRYTAAELRNAGAHAVLADLADTEAVLEAISAVAEPI</sequence>
<dbReference type="Proteomes" id="UP000653674">
    <property type="component" value="Unassembled WGS sequence"/>
</dbReference>
<dbReference type="Gene3D" id="1.10.150.240">
    <property type="entry name" value="Putative phosphatase, domain 2"/>
    <property type="match status" value="1"/>
</dbReference>
<dbReference type="RefSeq" id="WP_168077373.1">
    <property type="nucleotide sequence ID" value="NZ_BAAAQJ010000007.1"/>
</dbReference>
<comment type="caution">
    <text evidence="1">The sequence shown here is derived from an EMBL/GenBank/DDBJ whole genome shotgun (WGS) entry which is preliminary data.</text>
</comment>
<dbReference type="SFLD" id="SFLDG01129">
    <property type="entry name" value="C1.5:_HAD__Beta-PGM__Phosphata"/>
    <property type="match status" value="1"/>
</dbReference>
<evidence type="ECO:0000313" key="2">
    <source>
        <dbReference type="Proteomes" id="UP000653674"/>
    </source>
</evidence>
<keyword evidence="2" id="KW-1185">Reference proteome</keyword>
<accession>A0A8J3LLD9</accession>
<dbReference type="PANTHER" id="PTHR43434">
    <property type="entry name" value="PHOSPHOGLYCOLATE PHOSPHATASE"/>
    <property type="match status" value="1"/>
</dbReference>
<proteinExistence type="predicted"/>
<dbReference type="EMBL" id="BONU01000022">
    <property type="protein sequence ID" value="GIG74787.1"/>
    <property type="molecule type" value="Genomic_DNA"/>
</dbReference>
<dbReference type="SFLD" id="SFLDS00003">
    <property type="entry name" value="Haloacid_Dehalogenase"/>
    <property type="match status" value="1"/>
</dbReference>
<dbReference type="SUPFAM" id="SSF56784">
    <property type="entry name" value="HAD-like"/>
    <property type="match status" value="1"/>
</dbReference>
<protein>
    <submittedName>
        <fullName evidence="1">Haloacid dehalogenase</fullName>
    </submittedName>
</protein>
<name>A0A8J3LLD9_9ACTN</name>
<reference evidence="1" key="1">
    <citation type="submission" date="2021-01" db="EMBL/GenBank/DDBJ databases">
        <title>Whole genome shotgun sequence of Planosporangium flavigriseum NBRC 105377.</title>
        <authorList>
            <person name="Komaki H."/>
            <person name="Tamura T."/>
        </authorList>
    </citation>
    <scope>NUCLEOTIDE SEQUENCE</scope>
    <source>
        <strain evidence="1">NBRC 105377</strain>
    </source>
</reference>
<dbReference type="PANTHER" id="PTHR43434:SF1">
    <property type="entry name" value="PHOSPHOGLYCOLATE PHOSPHATASE"/>
    <property type="match status" value="1"/>
</dbReference>
<dbReference type="InterPro" id="IPR036412">
    <property type="entry name" value="HAD-like_sf"/>
</dbReference>
<gene>
    <name evidence="1" type="ORF">Pfl04_31910</name>
</gene>
<organism evidence="1 2">
    <name type="scientific">Planosporangium flavigriseum</name>
    <dbReference type="NCBI Taxonomy" id="373681"/>
    <lineage>
        <taxon>Bacteria</taxon>
        <taxon>Bacillati</taxon>
        <taxon>Actinomycetota</taxon>
        <taxon>Actinomycetes</taxon>
        <taxon>Micromonosporales</taxon>
        <taxon>Micromonosporaceae</taxon>
        <taxon>Planosporangium</taxon>
    </lineage>
</organism>
<dbReference type="AlphaFoldDB" id="A0A8J3LLD9"/>
<dbReference type="Pfam" id="PF12710">
    <property type="entry name" value="HAD"/>
    <property type="match status" value="1"/>
</dbReference>
<dbReference type="Gene3D" id="3.40.50.1000">
    <property type="entry name" value="HAD superfamily/HAD-like"/>
    <property type="match status" value="1"/>
</dbReference>
<dbReference type="GO" id="GO:0006281">
    <property type="term" value="P:DNA repair"/>
    <property type="evidence" value="ECO:0007669"/>
    <property type="project" value="TreeGrafter"/>
</dbReference>
<dbReference type="GO" id="GO:0008967">
    <property type="term" value="F:phosphoglycolate phosphatase activity"/>
    <property type="evidence" value="ECO:0007669"/>
    <property type="project" value="TreeGrafter"/>
</dbReference>
<dbReference type="InterPro" id="IPR023198">
    <property type="entry name" value="PGP-like_dom2"/>
</dbReference>